<dbReference type="STRING" id="133383.A0A1R0H3E8"/>
<dbReference type="Gene3D" id="3.50.50.100">
    <property type="match status" value="1"/>
</dbReference>
<evidence type="ECO:0000256" key="5">
    <source>
        <dbReference type="SAM" id="MobiDB-lite"/>
    </source>
</evidence>
<keyword evidence="8" id="KW-1185">Reference proteome</keyword>
<evidence type="ECO:0000313" key="7">
    <source>
        <dbReference type="EMBL" id="OLY83648.1"/>
    </source>
</evidence>
<proteinExistence type="inferred from homology"/>
<feature type="region of interest" description="Disordered" evidence="5">
    <location>
        <begin position="61"/>
        <end position="88"/>
    </location>
</feature>
<keyword evidence="3" id="KW-0274">FAD</keyword>
<dbReference type="OrthoDB" id="202203at2759"/>
<dbReference type="InterPro" id="IPR036188">
    <property type="entry name" value="FAD/NAD-bd_sf"/>
</dbReference>
<evidence type="ECO:0000259" key="6">
    <source>
        <dbReference type="Pfam" id="PF07992"/>
    </source>
</evidence>
<organism evidence="7 8">
    <name type="scientific">Smittium mucronatum</name>
    <dbReference type="NCBI Taxonomy" id="133383"/>
    <lineage>
        <taxon>Eukaryota</taxon>
        <taxon>Fungi</taxon>
        <taxon>Fungi incertae sedis</taxon>
        <taxon>Zoopagomycota</taxon>
        <taxon>Kickxellomycotina</taxon>
        <taxon>Harpellomycetes</taxon>
        <taxon>Harpellales</taxon>
        <taxon>Legeriomycetaceae</taxon>
        <taxon>Smittium</taxon>
    </lineage>
</organism>
<reference evidence="7 8" key="1">
    <citation type="journal article" date="2016" name="Mol. Biol. Evol.">
        <title>Genome-Wide Survey of Gut Fungi (Harpellales) Reveals the First Horizontally Transferred Ubiquitin Gene from a Mosquito Host.</title>
        <authorList>
            <person name="Wang Y."/>
            <person name="White M.M."/>
            <person name="Kvist S."/>
            <person name="Moncalvo J.M."/>
        </authorList>
    </citation>
    <scope>NUCLEOTIDE SEQUENCE [LARGE SCALE GENOMIC DNA]</scope>
    <source>
        <strain evidence="7 8">ALG-7-W6</strain>
    </source>
</reference>
<keyword evidence="2" id="KW-0285">Flavoprotein</keyword>
<dbReference type="InterPro" id="IPR023753">
    <property type="entry name" value="FAD/NAD-binding_dom"/>
</dbReference>
<feature type="region of interest" description="Disordered" evidence="5">
    <location>
        <begin position="1"/>
        <end position="40"/>
    </location>
</feature>
<dbReference type="EMBL" id="LSSL01000806">
    <property type="protein sequence ID" value="OLY83648.1"/>
    <property type="molecule type" value="Genomic_DNA"/>
</dbReference>
<evidence type="ECO:0000313" key="8">
    <source>
        <dbReference type="Proteomes" id="UP000187455"/>
    </source>
</evidence>
<accession>A0A1R0H3E8</accession>
<evidence type="ECO:0000256" key="3">
    <source>
        <dbReference type="ARBA" id="ARBA00022827"/>
    </source>
</evidence>
<dbReference type="SUPFAM" id="SSF51905">
    <property type="entry name" value="FAD/NAD(P)-binding domain"/>
    <property type="match status" value="1"/>
</dbReference>
<dbReference type="PANTHER" id="PTHR43735">
    <property type="entry name" value="APOPTOSIS-INDUCING FACTOR 1"/>
    <property type="match status" value="1"/>
</dbReference>
<dbReference type="Pfam" id="PF07992">
    <property type="entry name" value="Pyr_redox_2"/>
    <property type="match status" value="1"/>
</dbReference>
<feature type="domain" description="FAD/NAD(P)-binding" evidence="6">
    <location>
        <begin position="120"/>
        <end position="418"/>
    </location>
</feature>
<name>A0A1R0H3E8_9FUNG</name>
<dbReference type="GO" id="GO:0050660">
    <property type="term" value="F:flavin adenine dinucleotide binding"/>
    <property type="evidence" value="ECO:0007669"/>
    <property type="project" value="TreeGrafter"/>
</dbReference>
<dbReference type="GO" id="GO:0005737">
    <property type="term" value="C:cytoplasm"/>
    <property type="evidence" value="ECO:0007669"/>
    <property type="project" value="TreeGrafter"/>
</dbReference>
<dbReference type="GO" id="GO:0004174">
    <property type="term" value="F:electron-transferring-flavoprotein dehydrogenase activity"/>
    <property type="evidence" value="ECO:0007669"/>
    <property type="project" value="TreeGrafter"/>
</dbReference>
<dbReference type="PRINTS" id="PR00368">
    <property type="entry name" value="FADPNR"/>
</dbReference>
<dbReference type="Proteomes" id="UP000187455">
    <property type="component" value="Unassembled WGS sequence"/>
</dbReference>
<evidence type="ECO:0000256" key="1">
    <source>
        <dbReference type="ARBA" id="ARBA00006442"/>
    </source>
</evidence>
<comment type="similarity">
    <text evidence="1">Belongs to the FAD-dependent oxidoreductase family.</text>
</comment>
<comment type="caution">
    <text evidence="7">The sequence shown here is derived from an EMBL/GenBank/DDBJ whole genome shotgun (WGS) entry which is preliminary data.</text>
</comment>
<protein>
    <submittedName>
        <fullName evidence="7">Apoptosis-inducing factor-like protein</fullName>
    </submittedName>
</protein>
<evidence type="ECO:0000256" key="4">
    <source>
        <dbReference type="ARBA" id="ARBA00023002"/>
    </source>
</evidence>
<dbReference type="PANTHER" id="PTHR43735:SF3">
    <property type="entry name" value="FERROPTOSIS SUPPRESSOR PROTEIN 1"/>
    <property type="match status" value="1"/>
</dbReference>
<dbReference type="PRINTS" id="PR00469">
    <property type="entry name" value="PNDRDTASEII"/>
</dbReference>
<dbReference type="AlphaFoldDB" id="A0A1R0H3E8"/>
<sequence>MGYGDSKYGKRYEDQLAEPPKVKKPQVPEKNRVTIQIPEKQKAKASMFNFSNLSLIPKMFNSGSPNKKSKSQKSLVESDPPKSPDYPSIKESLNSLTLNNTFTEDTLSFETVPSTESQPYRVVILGASIAGISAAKNIVQLCKNQAKITIIEPQEKCLIKPAILSAVMDYTTVDSLIIPYNSIFSDSKNRIIRAKPVSISPTHVTLHNQSEIPFDSLIIATGLSYPCPVSPPSFSLTATNSMLKSFFIGITNSKCILVIGGGPTGCEAAERIVTEFLGKSVVLIHDRPMLLDSNYPSSYRKKLAERLIKFGVDVILNDHANIDNSPNYGYPPKGRWIETKSQKMLFSDIQINCSGGRGNSEFLKSLSSKSSSPIIDPETSCINVNINLQVSSYNNIFAIGDVNNIDGIKNIERARSQAATVSKTIKQYVHMHLKGKDPYRIRPYAWVPDSKAAYDSLVPNSRSSPVSDSVMSFSIGSGRSKSSSSEPYYEQLSTRKLDEIKLVRKIFSHPII</sequence>
<keyword evidence="4" id="KW-0560">Oxidoreductase</keyword>
<gene>
    <name evidence="7" type="ORF">AYI68_g2207</name>
</gene>
<evidence type="ECO:0000256" key="2">
    <source>
        <dbReference type="ARBA" id="ARBA00022630"/>
    </source>
</evidence>